<dbReference type="PROSITE" id="PS51393">
    <property type="entry name" value="LIPOXYGENASE_3"/>
    <property type="match status" value="1"/>
</dbReference>
<keyword evidence="5" id="KW-1185">Reference proteome</keyword>
<keyword evidence="2 4" id="KW-0560">Oxidoreductase</keyword>
<dbReference type="InterPro" id="IPR013819">
    <property type="entry name" value="LipOase_C"/>
</dbReference>
<dbReference type="AlphaFoldDB" id="Q12NL2"/>
<protein>
    <submittedName>
        <fullName evidence="4">Arachidonate 15-lipoxygenase</fullName>
        <ecNumber evidence="4">1.13.11.33</ecNumber>
    </submittedName>
</protein>
<name>Q12NL2_SHEDO</name>
<dbReference type="Gene3D" id="3.10.450.60">
    <property type="match status" value="1"/>
</dbReference>
<reference evidence="4 5" key="1">
    <citation type="submission" date="2006-03" db="EMBL/GenBank/DDBJ databases">
        <title>Complete sequence of Shewanella denitrificans OS217.</title>
        <authorList>
            <consortium name="US DOE Joint Genome Institute"/>
            <person name="Copeland A."/>
            <person name="Lucas S."/>
            <person name="Lapidus A."/>
            <person name="Barry K."/>
            <person name="Detter J.C."/>
            <person name="Glavina del Rio T."/>
            <person name="Hammon N."/>
            <person name="Israni S."/>
            <person name="Dalin E."/>
            <person name="Tice H."/>
            <person name="Pitluck S."/>
            <person name="Brettin T."/>
            <person name="Bruce D."/>
            <person name="Han C."/>
            <person name="Tapia R."/>
            <person name="Gilna P."/>
            <person name="Kiss H."/>
            <person name="Schmutz J."/>
            <person name="Larimer F."/>
            <person name="Land M."/>
            <person name="Hauser L."/>
            <person name="Kyrpides N."/>
            <person name="Lykidis A."/>
            <person name="Richardson P."/>
        </authorList>
    </citation>
    <scope>NUCLEOTIDE SEQUENCE [LARGE SCALE GENOMIC DNA]</scope>
    <source>
        <strain evidence="5">OS217 / ATCC BAA-1090 / DSM 15013</strain>
    </source>
</reference>
<dbReference type="STRING" id="318161.Sden_1680"/>
<dbReference type="PANTHER" id="PTHR11771">
    <property type="entry name" value="LIPOXYGENASE"/>
    <property type="match status" value="1"/>
</dbReference>
<sequence length="618" mass="69140">MSLLFPRKHPSLPQDDSAIEQAKRKHQLAHSRLSYQWDNQNPNVGPVPMALAVPKEATPTLTWSVKVISVLLPIVENLIANVKDEIRLIEIQSNYDEITQALKTVRAGEHWSMLSHTSHTLKDLVNLFQDLVKRELQQDATQEQQELGLQAYRNQFKTLDLPSVADVFTQNESFARYRIAGPNPMLIKRLNEPMINFPLSEADFKQVMGVDDSLAQALKDKRLYIVDYKELSVLVDHPQAVDKRVFAPIALFAVAKTGSELCPVAIQMGQDPEQSPCVLAALDTQDVAAFWQWQAAMSTVQVADGNYHELFVHLGRTHLLIEAFALATERELAQNHPLNILLTPHFEGTLFINNSAAGSLIAKGGPIESIFGAEITATQKAAAIDRLALDFYASMLPNDLAARGVADKDYLPDYPYRDDAQLVWEAITAWCTHYIEVYYSDDAAVLNDYELDKWVAAVAIQGAVTGFKAIESREQLAKVLTMIIFTASAQHAAVNFPQKPLMSFAPALTGANWCEKPESITSQAQWIENMAPLKKSLQQLSLLEILGGVYYRQLGEYKSNNFPYFEWFEDKNIIQSGGPLAKFTSSLASIETTIDARNQHRPEYNFLLPSNIPMSINI</sequence>
<dbReference type="SUPFAM" id="SSF48484">
    <property type="entry name" value="Lipoxigenase"/>
    <property type="match status" value="1"/>
</dbReference>
<evidence type="ECO:0000313" key="4">
    <source>
        <dbReference type="EMBL" id="ABE54964.1"/>
    </source>
</evidence>
<dbReference type="RefSeq" id="WP_011496122.1">
    <property type="nucleotide sequence ID" value="NC_007954.1"/>
</dbReference>
<dbReference type="Pfam" id="PF00305">
    <property type="entry name" value="Lipoxygenase"/>
    <property type="match status" value="1"/>
</dbReference>
<feature type="domain" description="Lipoxygenase" evidence="3">
    <location>
        <begin position="10"/>
        <end position="618"/>
    </location>
</feature>
<organism evidence="4 5">
    <name type="scientific">Shewanella denitrificans (strain OS217 / ATCC BAA-1090 / DSM 15013)</name>
    <dbReference type="NCBI Taxonomy" id="318161"/>
    <lineage>
        <taxon>Bacteria</taxon>
        <taxon>Pseudomonadati</taxon>
        <taxon>Pseudomonadota</taxon>
        <taxon>Gammaproteobacteria</taxon>
        <taxon>Alteromonadales</taxon>
        <taxon>Shewanellaceae</taxon>
        <taxon>Shewanella</taxon>
    </lineage>
</organism>
<evidence type="ECO:0000259" key="3">
    <source>
        <dbReference type="PROSITE" id="PS51393"/>
    </source>
</evidence>
<evidence type="ECO:0000313" key="5">
    <source>
        <dbReference type="Proteomes" id="UP000001982"/>
    </source>
</evidence>
<accession>Q12NL2</accession>
<dbReference type="KEGG" id="sdn:Sden_1680"/>
<dbReference type="GO" id="GO:0050473">
    <property type="term" value="F:arachidonate 15-lipoxygenase activity"/>
    <property type="evidence" value="ECO:0007669"/>
    <property type="project" value="UniProtKB-EC"/>
</dbReference>
<proteinExistence type="predicted"/>
<keyword evidence="1" id="KW-0479">Metal-binding</keyword>
<dbReference type="OrthoDB" id="5912511at2"/>
<dbReference type="Proteomes" id="UP000001982">
    <property type="component" value="Chromosome"/>
</dbReference>
<evidence type="ECO:0000256" key="1">
    <source>
        <dbReference type="ARBA" id="ARBA00022723"/>
    </source>
</evidence>
<dbReference type="EC" id="1.13.11.33" evidence="4"/>
<dbReference type="InterPro" id="IPR000907">
    <property type="entry name" value="LipOase"/>
</dbReference>
<dbReference type="GO" id="GO:0034440">
    <property type="term" value="P:lipid oxidation"/>
    <property type="evidence" value="ECO:0007669"/>
    <property type="project" value="InterPro"/>
</dbReference>
<dbReference type="EMBL" id="CP000302">
    <property type="protein sequence ID" value="ABE54964.1"/>
    <property type="molecule type" value="Genomic_DNA"/>
</dbReference>
<dbReference type="PRINTS" id="PR00087">
    <property type="entry name" value="LIPOXYGENASE"/>
</dbReference>
<gene>
    <name evidence="4" type="ordered locus">Sden_1680</name>
</gene>
<dbReference type="eggNOG" id="COG0753">
    <property type="taxonomic scope" value="Bacteria"/>
</dbReference>
<dbReference type="InterPro" id="IPR036226">
    <property type="entry name" value="LipOase_C_sf"/>
</dbReference>
<dbReference type="Gene3D" id="1.20.245.10">
    <property type="entry name" value="Lipoxygenase-1, Domain 5"/>
    <property type="match status" value="1"/>
</dbReference>
<evidence type="ECO:0000256" key="2">
    <source>
        <dbReference type="ARBA" id="ARBA00023002"/>
    </source>
</evidence>
<dbReference type="HOGENOM" id="CLU_004282_3_2_6"/>
<dbReference type="GO" id="GO:0046872">
    <property type="term" value="F:metal ion binding"/>
    <property type="evidence" value="ECO:0007669"/>
    <property type="project" value="UniProtKB-KW"/>
</dbReference>